<dbReference type="PANTHER" id="PTHR13710:SF105">
    <property type="entry name" value="ATP-DEPENDENT DNA HELICASE Q1"/>
    <property type="match status" value="1"/>
</dbReference>
<evidence type="ECO:0000256" key="12">
    <source>
        <dbReference type="SAM" id="Coils"/>
    </source>
</evidence>
<dbReference type="PANTHER" id="PTHR13710">
    <property type="entry name" value="DNA HELICASE RECQ FAMILY MEMBER"/>
    <property type="match status" value="1"/>
</dbReference>
<feature type="domain" description="Helicase C-terminal" evidence="14">
    <location>
        <begin position="304"/>
        <end position="455"/>
    </location>
</feature>
<dbReference type="InterPro" id="IPR027417">
    <property type="entry name" value="P-loop_NTPase"/>
</dbReference>
<keyword evidence="7" id="KW-0238">DNA-binding</keyword>
<keyword evidence="8" id="KW-0413">Isomerase</keyword>
<feature type="coiled-coil region" evidence="12">
    <location>
        <begin position="5"/>
        <end position="32"/>
    </location>
</feature>
<dbReference type="GO" id="GO:0000724">
    <property type="term" value="P:double-strand break repair via homologous recombination"/>
    <property type="evidence" value="ECO:0007669"/>
    <property type="project" value="TreeGrafter"/>
</dbReference>
<comment type="similarity">
    <text evidence="1 11">Belongs to the helicase family. RecQ subfamily.</text>
</comment>
<dbReference type="InterPro" id="IPR002464">
    <property type="entry name" value="DNA/RNA_helicase_DEAH_CS"/>
</dbReference>
<keyword evidence="9 11" id="KW-0539">Nucleus</keyword>
<keyword evidence="3 11" id="KW-0547">Nucleotide-binding</keyword>
<evidence type="ECO:0000256" key="11">
    <source>
        <dbReference type="RuleBase" id="RU364117"/>
    </source>
</evidence>
<dbReference type="InterPro" id="IPR001650">
    <property type="entry name" value="Helicase_C-like"/>
</dbReference>
<dbReference type="Gene3D" id="1.10.10.10">
    <property type="entry name" value="Winged helix-like DNA-binding domain superfamily/Winged helix DNA-binding domain"/>
    <property type="match status" value="1"/>
</dbReference>
<dbReference type="OrthoDB" id="10261556at2759"/>
<dbReference type="InterPro" id="IPR036388">
    <property type="entry name" value="WH-like_DNA-bd_sf"/>
</dbReference>
<comment type="catalytic activity">
    <reaction evidence="11">
        <text>ATP + H2O = ADP + phosphate + H(+)</text>
        <dbReference type="Rhea" id="RHEA:13065"/>
        <dbReference type="ChEBI" id="CHEBI:15377"/>
        <dbReference type="ChEBI" id="CHEBI:15378"/>
        <dbReference type="ChEBI" id="CHEBI:30616"/>
        <dbReference type="ChEBI" id="CHEBI:43474"/>
        <dbReference type="ChEBI" id="CHEBI:456216"/>
    </reaction>
</comment>
<evidence type="ECO:0000259" key="14">
    <source>
        <dbReference type="PROSITE" id="PS51194"/>
    </source>
</evidence>
<comment type="catalytic activity">
    <reaction evidence="10 11">
        <text>Couples ATP hydrolysis with the unwinding of duplex DNA by translocating in the 3'-5' direction.</text>
        <dbReference type="EC" id="5.6.2.4"/>
    </reaction>
</comment>
<name>A0A077WI24_9FUNG</name>
<dbReference type="GO" id="GO:0016887">
    <property type="term" value="F:ATP hydrolysis activity"/>
    <property type="evidence" value="ECO:0007669"/>
    <property type="project" value="RHEA"/>
</dbReference>
<dbReference type="GO" id="GO:0005737">
    <property type="term" value="C:cytoplasm"/>
    <property type="evidence" value="ECO:0007669"/>
    <property type="project" value="TreeGrafter"/>
</dbReference>
<proteinExistence type="inferred from homology"/>
<dbReference type="PROSITE" id="PS51192">
    <property type="entry name" value="HELICASE_ATP_BIND_1"/>
    <property type="match status" value="1"/>
</dbReference>
<dbReference type="Pfam" id="PF00270">
    <property type="entry name" value="DEAD"/>
    <property type="match status" value="1"/>
</dbReference>
<evidence type="ECO:0000256" key="4">
    <source>
        <dbReference type="ARBA" id="ARBA00022801"/>
    </source>
</evidence>
<dbReference type="Pfam" id="PF16124">
    <property type="entry name" value="RecQ_Zn_bind"/>
    <property type="match status" value="1"/>
</dbReference>
<feature type="domain" description="Helicase ATP-binding" evidence="13">
    <location>
        <begin position="89"/>
        <end position="273"/>
    </location>
</feature>
<dbReference type="CDD" id="cd18794">
    <property type="entry name" value="SF2_C_RecQ"/>
    <property type="match status" value="1"/>
</dbReference>
<sequence>MEDRLKQIDSELDTIEEEISILHAKRASLLAERESLYDKALLRSVQENTATAPTKQTPNDFPWTNELRQLALQHWNIQRFRPLQEPIINAALQRQRDIFVVLPTGGGKSLCYQLPALYESGFTLVVSPLVSLISDQVYHLQKARVPATSLTAASTKEDIKYVQDAMPMSAQDVKLKMNQDKFKLLYVTPEKIAKSKRFVNKLNQAYDAGQLSRIVIDEAHCCSQQGHDFRPDYKQLTVLRNLFPKTPIMALTATCPWSVMKDVMTILGMKHPPKPNATLIYTAPLYRPNLIYKVIEKPEKDADVLQHIVQWIKTHHPKSSGIVYCFSRKDTEAMAEGLTMNGISSGYYHADLEDDEKEDIHALWRNGTVQVIVATIAFGMGIDHPKTRFIIHHSISKSLENYYQESGRAGRDGNDADCVLFYRAHDTYRLSTNIVSEVNAAENLYAMVKYAQDFTTCRKILFERYFSFDPSISAPHQHADMLVNETSIDVPCGRCDNCTRGDNVSSQDITLEALTLVRVCQELAKQQQRVTFGKLLQIWQGYGLKAVNLEKLRHDETIQLPVSKKYSTYDLERIVNHLVVERYLSEDFYFGAYKVISYIVKGYRGSQLDGVTLQSIKNGSCRVSIKLDFEELNEEQPRKKQRISSKPAKKIPPELIVLDDD</sequence>
<organism evidence="15">
    <name type="scientific">Lichtheimia ramosa</name>
    <dbReference type="NCBI Taxonomy" id="688394"/>
    <lineage>
        <taxon>Eukaryota</taxon>
        <taxon>Fungi</taxon>
        <taxon>Fungi incertae sedis</taxon>
        <taxon>Mucoromycota</taxon>
        <taxon>Mucoromycotina</taxon>
        <taxon>Mucoromycetes</taxon>
        <taxon>Mucorales</taxon>
        <taxon>Lichtheimiaceae</taxon>
        <taxon>Lichtheimia</taxon>
    </lineage>
</organism>
<dbReference type="EC" id="5.6.2.4" evidence="11"/>
<dbReference type="InterPro" id="IPR004589">
    <property type="entry name" value="DNA_helicase_ATP-dep_RecQ"/>
</dbReference>
<keyword evidence="2" id="KW-0479">Metal-binding</keyword>
<evidence type="ECO:0000256" key="2">
    <source>
        <dbReference type="ARBA" id="ARBA00022723"/>
    </source>
</evidence>
<dbReference type="GO" id="GO:0005694">
    <property type="term" value="C:chromosome"/>
    <property type="evidence" value="ECO:0007669"/>
    <property type="project" value="TreeGrafter"/>
</dbReference>
<dbReference type="InterPro" id="IPR011545">
    <property type="entry name" value="DEAD/DEAH_box_helicase_dom"/>
</dbReference>
<evidence type="ECO:0000256" key="8">
    <source>
        <dbReference type="ARBA" id="ARBA00023235"/>
    </source>
</evidence>
<evidence type="ECO:0000256" key="3">
    <source>
        <dbReference type="ARBA" id="ARBA00022741"/>
    </source>
</evidence>
<evidence type="ECO:0000259" key="13">
    <source>
        <dbReference type="PROSITE" id="PS51192"/>
    </source>
</evidence>
<evidence type="ECO:0000256" key="7">
    <source>
        <dbReference type="ARBA" id="ARBA00023125"/>
    </source>
</evidence>
<dbReference type="EMBL" id="LK023319">
    <property type="protein sequence ID" value="CDS06272.1"/>
    <property type="molecule type" value="Genomic_DNA"/>
</dbReference>
<evidence type="ECO:0000256" key="9">
    <source>
        <dbReference type="ARBA" id="ARBA00023242"/>
    </source>
</evidence>
<protein>
    <recommendedName>
        <fullName evidence="11">ATP-dependent DNA helicase</fullName>
        <ecNumber evidence="11">5.6.2.4</ecNumber>
    </recommendedName>
</protein>
<keyword evidence="6 11" id="KW-0067">ATP-binding</keyword>
<dbReference type="SMART" id="SM00487">
    <property type="entry name" value="DEXDc"/>
    <property type="match status" value="1"/>
</dbReference>
<evidence type="ECO:0000256" key="1">
    <source>
        <dbReference type="ARBA" id="ARBA00005446"/>
    </source>
</evidence>
<dbReference type="NCBIfam" id="TIGR00614">
    <property type="entry name" value="recQ_fam"/>
    <property type="match status" value="1"/>
</dbReference>
<comment type="subcellular location">
    <subcellularLocation>
        <location evidence="11">Nucleus</location>
    </subcellularLocation>
</comment>
<evidence type="ECO:0000256" key="6">
    <source>
        <dbReference type="ARBA" id="ARBA00022840"/>
    </source>
</evidence>
<dbReference type="InterPro" id="IPR032284">
    <property type="entry name" value="RecQ_Zn-bd"/>
</dbReference>
<dbReference type="GO" id="GO:0005634">
    <property type="term" value="C:nucleus"/>
    <property type="evidence" value="ECO:0007669"/>
    <property type="project" value="UniProtKB-SubCell"/>
</dbReference>
<dbReference type="Pfam" id="PF00271">
    <property type="entry name" value="Helicase_C"/>
    <property type="match status" value="1"/>
</dbReference>
<dbReference type="FunFam" id="3.40.50.300:FF:001389">
    <property type="entry name" value="ATP-dependent DNA helicase RecQ"/>
    <property type="match status" value="1"/>
</dbReference>
<keyword evidence="12" id="KW-0175">Coiled coil</keyword>
<keyword evidence="4 11" id="KW-0378">Hydrolase</keyword>
<evidence type="ECO:0000256" key="5">
    <source>
        <dbReference type="ARBA" id="ARBA00022806"/>
    </source>
</evidence>
<dbReference type="SMART" id="SM00490">
    <property type="entry name" value="HELICc"/>
    <property type="match status" value="1"/>
</dbReference>
<dbReference type="InterPro" id="IPR014001">
    <property type="entry name" value="Helicase_ATP-bd"/>
</dbReference>
<evidence type="ECO:0000256" key="10">
    <source>
        <dbReference type="ARBA" id="ARBA00034617"/>
    </source>
</evidence>
<dbReference type="PROSITE" id="PS00690">
    <property type="entry name" value="DEAH_ATP_HELICASE"/>
    <property type="match status" value="1"/>
</dbReference>
<gene>
    <name evidence="15" type="ORF">LRAMOSA08800</name>
</gene>
<dbReference type="GO" id="GO:0003677">
    <property type="term" value="F:DNA binding"/>
    <property type="evidence" value="ECO:0007669"/>
    <property type="project" value="UniProtKB-KW"/>
</dbReference>
<reference evidence="15" key="1">
    <citation type="journal article" date="2014" name="Genome Announc.">
        <title>De novo whole-genome sequence and genome annotation of Lichtheimia ramosa.</title>
        <authorList>
            <person name="Linde J."/>
            <person name="Schwartze V."/>
            <person name="Binder U."/>
            <person name="Lass-Florl C."/>
            <person name="Voigt K."/>
            <person name="Horn F."/>
        </authorList>
    </citation>
    <scope>NUCLEOTIDE SEQUENCE</scope>
    <source>
        <strain evidence="15">JMRC FSU:6197</strain>
    </source>
</reference>
<dbReference type="FunFam" id="3.40.50.300:FF:001456">
    <property type="entry name" value="ATP-dependent DNA helicase"/>
    <property type="match status" value="1"/>
</dbReference>
<dbReference type="GO" id="GO:0005524">
    <property type="term" value="F:ATP binding"/>
    <property type="evidence" value="ECO:0007669"/>
    <property type="project" value="UniProtKB-KW"/>
</dbReference>
<dbReference type="GO" id="GO:0043138">
    <property type="term" value="F:3'-5' DNA helicase activity"/>
    <property type="evidence" value="ECO:0007669"/>
    <property type="project" value="UniProtKB-EC"/>
</dbReference>
<keyword evidence="5 11" id="KW-0347">Helicase</keyword>
<dbReference type="PROSITE" id="PS51194">
    <property type="entry name" value="HELICASE_CTER"/>
    <property type="match status" value="1"/>
</dbReference>
<dbReference type="AlphaFoldDB" id="A0A077WI24"/>
<dbReference type="SUPFAM" id="SSF52540">
    <property type="entry name" value="P-loop containing nucleoside triphosphate hydrolases"/>
    <property type="match status" value="1"/>
</dbReference>
<accession>A0A077WI24</accession>
<dbReference type="GO" id="GO:0046872">
    <property type="term" value="F:metal ion binding"/>
    <property type="evidence" value="ECO:0007669"/>
    <property type="project" value="UniProtKB-KW"/>
</dbReference>
<evidence type="ECO:0000313" key="15">
    <source>
        <dbReference type="EMBL" id="CDS06272.1"/>
    </source>
</evidence>
<dbReference type="GO" id="GO:0009378">
    <property type="term" value="F:four-way junction helicase activity"/>
    <property type="evidence" value="ECO:0007669"/>
    <property type="project" value="TreeGrafter"/>
</dbReference>
<dbReference type="Gene3D" id="3.40.50.300">
    <property type="entry name" value="P-loop containing nucleotide triphosphate hydrolases"/>
    <property type="match status" value="2"/>
</dbReference>